<keyword evidence="4" id="KW-0862">Zinc</keyword>
<dbReference type="GO" id="GO:0006355">
    <property type="term" value="P:regulation of DNA-templated transcription"/>
    <property type="evidence" value="ECO:0007669"/>
    <property type="project" value="InterPro"/>
</dbReference>
<keyword evidence="2" id="KW-0479">Metal-binding</keyword>
<dbReference type="AlphaFoldDB" id="A0A7I9VLF0"/>
<name>A0A7I9VLF0_9BACT</name>
<evidence type="ECO:0000313" key="8">
    <source>
        <dbReference type="Proteomes" id="UP000503640"/>
    </source>
</evidence>
<dbReference type="PANTHER" id="PTHR34858">
    <property type="entry name" value="CYSO-CYSTEINE PEPTIDASE"/>
    <property type="match status" value="1"/>
</dbReference>
<evidence type="ECO:0000256" key="4">
    <source>
        <dbReference type="ARBA" id="ARBA00022833"/>
    </source>
</evidence>
<evidence type="ECO:0000313" key="7">
    <source>
        <dbReference type="EMBL" id="GEJ57221.1"/>
    </source>
</evidence>
<dbReference type="GO" id="GO:0008235">
    <property type="term" value="F:metalloexopeptidase activity"/>
    <property type="evidence" value="ECO:0007669"/>
    <property type="project" value="TreeGrafter"/>
</dbReference>
<keyword evidence="1" id="KW-0645">Protease</keyword>
<dbReference type="GO" id="GO:0008270">
    <property type="term" value="F:zinc ion binding"/>
    <property type="evidence" value="ECO:0007669"/>
    <property type="project" value="TreeGrafter"/>
</dbReference>
<dbReference type="PANTHER" id="PTHR34858:SF1">
    <property type="entry name" value="CYSO-CYSTEINE PEPTIDASE"/>
    <property type="match status" value="1"/>
</dbReference>
<evidence type="ECO:0000259" key="6">
    <source>
        <dbReference type="Pfam" id="PF14464"/>
    </source>
</evidence>
<dbReference type="Gene3D" id="3.40.140.10">
    <property type="entry name" value="Cytidine Deaminase, domain 2"/>
    <property type="match status" value="1"/>
</dbReference>
<gene>
    <name evidence="7" type="ORF">AMYX_19620</name>
</gene>
<feature type="domain" description="JAB" evidence="6">
    <location>
        <begin position="1"/>
        <end position="115"/>
    </location>
</feature>
<evidence type="ECO:0000256" key="5">
    <source>
        <dbReference type="ARBA" id="ARBA00023049"/>
    </source>
</evidence>
<dbReference type="EMBL" id="BJTG01000004">
    <property type="protein sequence ID" value="GEJ57221.1"/>
    <property type="molecule type" value="Genomic_DNA"/>
</dbReference>
<keyword evidence="8" id="KW-1185">Reference proteome</keyword>
<dbReference type="Proteomes" id="UP000503640">
    <property type="component" value="Unassembled WGS sequence"/>
</dbReference>
<evidence type="ECO:0000256" key="1">
    <source>
        <dbReference type="ARBA" id="ARBA00022670"/>
    </source>
</evidence>
<proteinExistence type="predicted"/>
<evidence type="ECO:0000256" key="2">
    <source>
        <dbReference type="ARBA" id="ARBA00022723"/>
    </source>
</evidence>
<dbReference type="Pfam" id="PF14464">
    <property type="entry name" value="Prok-JAB"/>
    <property type="match status" value="1"/>
</dbReference>
<dbReference type="SUPFAM" id="SSF102712">
    <property type="entry name" value="JAB1/MPN domain"/>
    <property type="match status" value="1"/>
</dbReference>
<protein>
    <recommendedName>
        <fullName evidence="6">JAB domain-containing protein</fullName>
    </recommendedName>
</protein>
<accession>A0A7I9VLF0</accession>
<comment type="caution">
    <text evidence="7">The sequence shown here is derived from an EMBL/GenBank/DDBJ whole genome shotgun (WGS) entry which is preliminary data.</text>
</comment>
<dbReference type="GO" id="GO:0006508">
    <property type="term" value="P:proteolysis"/>
    <property type="evidence" value="ECO:0007669"/>
    <property type="project" value="UniProtKB-KW"/>
</dbReference>
<reference evidence="8" key="1">
    <citation type="journal article" date="2020" name="Appl. Environ. Microbiol.">
        <title>Diazotrophic Anaeromyxobacter Isolates from Soils.</title>
        <authorList>
            <person name="Masuda Y."/>
            <person name="Yamanaka H."/>
            <person name="Xu Z.X."/>
            <person name="Shiratori Y."/>
            <person name="Aono T."/>
            <person name="Amachi S."/>
            <person name="Senoo K."/>
            <person name="Itoh H."/>
        </authorList>
    </citation>
    <scope>NUCLEOTIDE SEQUENCE [LARGE SCALE GENOMIC DNA]</scope>
    <source>
        <strain evidence="8">R267</strain>
    </source>
</reference>
<dbReference type="InterPro" id="IPR051929">
    <property type="entry name" value="VirAsm_ModProt"/>
</dbReference>
<evidence type="ECO:0000256" key="3">
    <source>
        <dbReference type="ARBA" id="ARBA00022801"/>
    </source>
</evidence>
<organism evidence="7 8">
    <name type="scientific">Anaeromyxobacter diazotrophicus</name>
    <dbReference type="NCBI Taxonomy" id="2590199"/>
    <lineage>
        <taxon>Bacteria</taxon>
        <taxon>Pseudomonadati</taxon>
        <taxon>Myxococcota</taxon>
        <taxon>Myxococcia</taxon>
        <taxon>Myxococcales</taxon>
        <taxon>Cystobacterineae</taxon>
        <taxon>Anaeromyxobacteraceae</taxon>
        <taxon>Anaeromyxobacter</taxon>
    </lineage>
</organism>
<dbReference type="GO" id="GO:0003677">
    <property type="term" value="F:DNA binding"/>
    <property type="evidence" value="ECO:0007669"/>
    <property type="project" value="InterPro"/>
</dbReference>
<keyword evidence="5" id="KW-0482">Metalloprotease</keyword>
<sequence>MARLAEGQPGREVCGFVVRRGAGAVEVLEVANVAAPDRAAAAFELDPAEELRLLQRLAAEGGEVLAIFHSHLDAPAIPSPSDVAGAFGDGVPLWPGVEHVIVSVRAGRAAEVRRYRAVQGALVPAGAPEPNCA</sequence>
<dbReference type="InterPro" id="IPR028090">
    <property type="entry name" value="JAB_dom_prok"/>
</dbReference>
<keyword evidence="3" id="KW-0378">Hydrolase</keyword>